<sequence>MDKRYDAPCRPDCPRRRASPTCHDPAYCPAWGEYAAKTARERQERRDQSREIGDYQAVRRKSRKWMQEMTRRKGLKER</sequence>
<feature type="compositionally biased region" description="Basic and acidic residues" evidence="1">
    <location>
        <begin position="39"/>
        <end position="53"/>
    </location>
</feature>
<organism evidence="2">
    <name type="scientific">Siphoviridae sp. ct4fm14</name>
    <dbReference type="NCBI Taxonomy" id="2825331"/>
    <lineage>
        <taxon>Viruses</taxon>
        <taxon>Duplodnaviria</taxon>
        <taxon>Heunggongvirae</taxon>
        <taxon>Uroviricota</taxon>
        <taxon>Caudoviricetes</taxon>
    </lineage>
</organism>
<proteinExistence type="predicted"/>
<reference evidence="2" key="1">
    <citation type="journal article" date="2021" name="Proc. Natl. Acad. Sci. U.S.A.">
        <title>A Catalog of Tens of Thousands of Viruses from Human Metagenomes Reveals Hidden Associations with Chronic Diseases.</title>
        <authorList>
            <person name="Tisza M.J."/>
            <person name="Buck C.B."/>
        </authorList>
    </citation>
    <scope>NUCLEOTIDE SEQUENCE</scope>
    <source>
        <strain evidence="2">Ct4fm14</strain>
    </source>
</reference>
<name>A0A8S5UT08_9CAUD</name>
<evidence type="ECO:0000256" key="1">
    <source>
        <dbReference type="SAM" id="MobiDB-lite"/>
    </source>
</evidence>
<evidence type="ECO:0000313" key="2">
    <source>
        <dbReference type="EMBL" id="DAF97641.1"/>
    </source>
</evidence>
<dbReference type="EMBL" id="BK016135">
    <property type="protein sequence ID" value="DAF97641.1"/>
    <property type="molecule type" value="Genomic_DNA"/>
</dbReference>
<protein>
    <submittedName>
        <fullName evidence="2">Uncharacterized protein</fullName>
    </submittedName>
</protein>
<feature type="compositionally biased region" description="Basic and acidic residues" evidence="1">
    <location>
        <begin position="65"/>
        <end position="78"/>
    </location>
</feature>
<accession>A0A8S5UT08</accession>
<feature type="region of interest" description="Disordered" evidence="1">
    <location>
        <begin position="39"/>
        <end position="78"/>
    </location>
</feature>